<evidence type="ECO:0000256" key="1">
    <source>
        <dbReference type="SAM" id="MobiDB-lite"/>
    </source>
</evidence>
<dbReference type="HOGENOM" id="CLU_2484815_0_0_1"/>
<evidence type="ECO:0000313" key="3">
    <source>
        <dbReference type="Proteomes" id="UP000054485"/>
    </source>
</evidence>
<feature type="region of interest" description="Disordered" evidence="1">
    <location>
        <begin position="65"/>
        <end position="87"/>
    </location>
</feature>
<organism evidence="2 3">
    <name type="scientific">Suillus luteus UH-Slu-Lm8-n1</name>
    <dbReference type="NCBI Taxonomy" id="930992"/>
    <lineage>
        <taxon>Eukaryota</taxon>
        <taxon>Fungi</taxon>
        <taxon>Dikarya</taxon>
        <taxon>Basidiomycota</taxon>
        <taxon>Agaricomycotina</taxon>
        <taxon>Agaricomycetes</taxon>
        <taxon>Agaricomycetidae</taxon>
        <taxon>Boletales</taxon>
        <taxon>Suillineae</taxon>
        <taxon>Suillaceae</taxon>
        <taxon>Suillus</taxon>
    </lineage>
</organism>
<dbReference type="AlphaFoldDB" id="A0A0D0B1K8"/>
<dbReference type="InParanoid" id="A0A0D0B1K8"/>
<name>A0A0D0B1K8_9AGAM</name>
<evidence type="ECO:0000313" key="2">
    <source>
        <dbReference type="EMBL" id="KIK40397.1"/>
    </source>
</evidence>
<protein>
    <submittedName>
        <fullName evidence="2">Uncharacterized protein</fullName>
    </submittedName>
</protein>
<accession>A0A0D0B1K8</accession>
<dbReference type="EMBL" id="KN835304">
    <property type="protein sequence ID" value="KIK40397.1"/>
    <property type="molecule type" value="Genomic_DNA"/>
</dbReference>
<reference evidence="3" key="2">
    <citation type="submission" date="2015-01" db="EMBL/GenBank/DDBJ databases">
        <title>Evolutionary Origins and Diversification of the Mycorrhizal Mutualists.</title>
        <authorList>
            <consortium name="DOE Joint Genome Institute"/>
            <consortium name="Mycorrhizal Genomics Consortium"/>
            <person name="Kohler A."/>
            <person name="Kuo A."/>
            <person name="Nagy L.G."/>
            <person name="Floudas D."/>
            <person name="Copeland A."/>
            <person name="Barry K.W."/>
            <person name="Cichocki N."/>
            <person name="Veneault-Fourrey C."/>
            <person name="LaButti K."/>
            <person name="Lindquist E.A."/>
            <person name="Lipzen A."/>
            <person name="Lundell T."/>
            <person name="Morin E."/>
            <person name="Murat C."/>
            <person name="Riley R."/>
            <person name="Ohm R."/>
            <person name="Sun H."/>
            <person name="Tunlid A."/>
            <person name="Henrissat B."/>
            <person name="Grigoriev I.V."/>
            <person name="Hibbett D.S."/>
            <person name="Martin F."/>
        </authorList>
    </citation>
    <scope>NUCLEOTIDE SEQUENCE [LARGE SCALE GENOMIC DNA]</scope>
    <source>
        <strain evidence="3">UH-Slu-Lm8-n1</strain>
    </source>
</reference>
<keyword evidence="3" id="KW-1185">Reference proteome</keyword>
<dbReference type="Proteomes" id="UP000054485">
    <property type="component" value="Unassembled WGS sequence"/>
</dbReference>
<sequence>MESYMGTKLMACVVVSGSHRNEHDPRWIEGITYMLNISVCQVCTQLRKTGIDTQSREILMTKTMYSMRRGGHSQTEHWRTTNAHSTP</sequence>
<proteinExistence type="predicted"/>
<reference evidence="2 3" key="1">
    <citation type="submission" date="2014-04" db="EMBL/GenBank/DDBJ databases">
        <authorList>
            <consortium name="DOE Joint Genome Institute"/>
            <person name="Kuo A."/>
            <person name="Ruytinx J."/>
            <person name="Rineau F."/>
            <person name="Colpaert J."/>
            <person name="Kohler A."/>
            <person name="Nagy L.G."/>
            <person name="Floudas D."/>
            <person name="Copeland A."/>
            <person name="Barry K.W."/>
            <person name="Cichocki N."/>
            <person name="Veneault-Fourrey C."/>
            <person name="LaButti K."/>
            <person name="Lindquist E.A."/>
            <person name="Lipzen A."/>
            <person name="Lundell T."/>
            <person name="Morin E."/>
            <person name="Murat C."/>
            <person name="Sun H."/>
            <person name="Tunlid A."/>
            <person name="Henrissat B."/>
            <person name="Grigoriev I.V."/>
            <person name="Hibbett D.S."/>
            <person name="Martin F."/>
            <person name="Nordberg H.P."/>
            <person name="Cantor M.N."/>
            <person name="Hua S.X."/>
        </authorList>
    </citation>
    <scope>NUCLEOTIDE SEQUENCE [LARGE SCALE GENOMIC DNA]</scope>
    <source>
        <strain evidence="2 3">UH-Slu-Lm8-n1</strain>
    </source>
</reference>
<gene>
    <name evidence="2" type="ORF">CY34DRAFT_807252</name>
</gene>